<evidence type="ECO:0000313" key="2">
    <source>
        <dbReference type="EMBL" id="QPH39694.1"/>
    </source>
</evidence>
<keyword evidence="3" id="KW-1185">Reference proteome</keyword>
<dbReference type="KEGG" id="pex:IZT61_22105"/>
<feature type="domain" description="PIN" evidence="1">
    <location>
        <begin position="1"/>
        <end position="123"/>
    </location>
</feature>
<dbReference type="SMART" id="SM00670">
    <property type="entry name" value="PINc"/>
    <property type="match status" value="1"/>
</dbReference>
<protein>
    <submittedName>
        <fullName evidence="2">DNA-binding protein</fullName>
    </submittedName>
</protein>
<dbReference type="SUPFAM" id="SSF88723">
    <property type="entry name" value="PIN domain-like"/>
    <property type="match status" value="1"/>
</dbReference>
<sequence length="147" mass="16910">MKIIVDTNIVFSAILNSNSLIGKIILNSKHHFQFFTCNYLKIEIQRHRHKLLKITKLTNSELFELEELFTHKIKFIDERLILKNTLIETEAQLKTIDPSDAVFVALTKQLKGKLWTGDMQLCRGLRAKGFNDIILTAELATLLSSLK</sequence>
<dbReference type="Pfam" id="PF10130">
    <property type="entry name" value="PIN_2"/>
    <property type="match status" value="1"/>
</dbReference>
<dbReference type="EMBL" id="CP064939">
    <property type="protein sequence ID" value="QPH39694.1"/>
    <property type="molecule type" value="Genomic_DNA"/>
</dbReference>
<dbReference type="RefSeq" id="WP_196099160.1">
    <property type="nucleotide sequence ID" value="NZ_CP064939.1"/>
</dbReference>
<proteinExistence type="predicted"/>
<dbReference type="Gene3D" id="3.40.50.1010">
    <property type="entry name" value="5'-nuclease"/>
    <property type="match status" value="1"/>
</dbReference>
<dbReference type="GO" id="GO:0003677">
    <property type="term" value="F:DNA binding"/>
    <property type="evidence" value="ECO:0007669"/>
    <property type="project" value="UniProtKB-KW"/>
</dbReference>
<evidence type="ECO:0000259" key="1">
    <source>
        <dbReference type="SMART" id="SM00670"/>
    </source>
</evidence>
<gene>
    <name evidence="2" type="ORF">IZT61_22105</name>
</gene>
<dbReference type="InterPro" id="IPR029060">
    <property type="entry name" value="PIN-like_dom_sf"/>
</dbReference>
<dbReference type="Proteomes" id="UP000594759">
    <property type="component" value="Chromosome"/>
</dbReference>
<reference evidence="2 3" key="1">
    <citation type="submission" date="2020-11" db="EMBL/GenBank/DDBJ databases">
        <title>Pedobacter endophytica, an endophytic bacteria isolated form Carex pumila.</title>
        <authorList>
            <person name="Peng Y."/>
            <person name="Jiang L."/>
            <person name="Lee J."/>
        </authorList>
    </citation>
    <scope>NUCLEOTIDE SEQUENCE [LARGE SCALE GENOMIC DNA]</scope>
    <source>
        <strain evidence="2 3">JBR3-12</strain>
    </source>
</reference>
<keyword evidence="2" id="KW-0238">DNA-binding</keyword>
<dbReference type="InterPro" id="IPR002716">
    <property type="entry name" value="PIN_dom"/>
</dbReference>
<name>A0A7S9KZX4_9SPHI</name>
<dbReference type="AlphaFoldDB" id="A0A7S9KZX4"/>
<organism evidence="2 3">
    <name type="scientific">Pedobacter endophyticus</name>
    <dbReference type="NCBI Taxonomy" id="2789740"/>
    <lineage>
        <taxon>Bacteria</taxon>
        <taxon>Pseudomonadati</taxon>
        <taxon>Bacteroidota</taxon>
        <taxon>Sphingobacteriia</taxon>
        <taxon>Sphingobacteriales</taxon>
        <taxon>Sphingobacteriaceae</taxon>
        <taxon>Pedobacter</taxon>
    </lineage>
</organism>
<accession>A0A7S9KZX4</accession>
<evidence type="ECO:0000313" key="3">
    <source>
        <dbReference type="Proteomes" id="UP000594759"/>
    </source>
</evidence>